<evidence type="ECO:0000259" key="3">
    <source>
        <dbReference type="Pfam" id="PF16344"/>
    </source>
</evidence>
<feature type="domain" description="FecR protein" evidence="2">
    <location>
        <begin position="99"/>
        <end position="190"/>
    </location>
</feature>
<comment type="caution">
    <text evidence="4">The sequence shown here is derived from an EMBL/GenBank/DDBJ whole genome shotgun (WGS) entry which is preliminary data.</text>
</comment>
<evidence type="ECO:0000256" key="1">
    <source>
        <dbReference type="SAM" id="Phobius"/>
    </source>
</evidence>
<dbReference type="PANTHER" id="PTHR30273:SF2">
    <property type="entry name" value="PROTEIN FECR"/>
    <property type="match status" value="1"/>
</dbReference>
<dbReference type="EMBL" id="RJTM01000091">
    <property type="protein sequence ID" value="RNL85146.1"/>
    <property type="molecule type" value="Genomic_DNA"/>
</dbReference>
<evidence type="ECO:0000313" key="5">
    <source>
        <dbReference type="Proteomes" id="UP000267469"/>
    </source>
</evidence>
<keyword evidence="5" id="KW-1185">Reference proteome</keyword>
<dbReference type="InterPro" id="IPR012373">
    <property type="entry name" value="Ferrdict_sens_TM"/>
</dbReference>
<dbReference type="GO" id="GO:0016989">
    <property type="term" value="F:sigma factor antagonist activity"/>
    <property type="evidence" value="ECO:0007669"/>
    <property type="project" value="TreeGrafter"/>
</dbReference>
<dbReference type="OrthoDB" id="1097347at2"/>
<dbReference type="RefSeq" id="WP_123216402.1">
    <property type="nucleotide sequence ID" value="NZ_RJTM01000091.1"/>
</dbReference>
<sequence length="304" mass="34433">MKNDILLAKWLSGEISEEELETLKKSGDLAAYEKIATYASKLKAPPFDKDAVLQKIQQGRQHASSGVRQIRPWKRFARVAAVISVVLVSYIFLLGEDTVISTANAEKTDLVLPDESLVILNAGSVLTYNRKKWDERREVLLEGEGFFKVVNGSTFDVKTYAGTVSVLGTEFNVKNREDYFEVNCYKGAVRIIHRKDTLKLLPGGTFRALGGKKAETKNTPDTEPSWLRDESSFKSVPYPLVLKEFERQYNVRVHLRAETNLDFTGSFSNKDIETALKSITLPFRLKYKFTDGKKDEITIYTDKD</sequence>
<dbReference type="Gene3D" id="3.55.50.30">
    <property type="match status" value="1"/>
</dbReference>
<organism evidence="4 5">
    <name type="scientific">Sinomicrobium pectinilyticum</name>
    <dbReference type="NCBI Taxonomy" id="1084421"/>
    <lineage>
        <taxon>Bacteria</taxon>
        <taxon>Pseudomonadati</taxon>
        <taxon>Bacteroidota</taxon>
        <taxon>Flavobacteriia</taxon>
        <taxon>Flavobacteriales</taxon>
        <taxon>Flavobacteriaceae</taxon>
        <taxon>Sinomicrobium</taxon>
    </lineage>
</organism>
<dbReference type="InterPro" id="IPR032508">
    <property type="entry name" value="FecR_C"/>
</dbReference>
<keyword evidence="1" id="KW-1133">Transmembrane helix</keyword>
<dbReference type="Proteomes" id="UP000267469">
    <property type="component" value="Unassembled WGS sequence"/>
</dbReference>
<dbReference type="AlphaFoldDB" id="A0A3N0EBE8"/>
<reference evidence="4 5" key="1">
    <citation type="submission" date="2018-10" db="EMBL/GenBank/DDBJ databases">
        <title>Sinomicrobium pectinilyticum sp. nov., a pectinase-producing bacterium isolated from alkaline and saline soil, and emended description of the genus Sinomicrobium.</title>
        <authorList>
            <person name="Cheng B."/>
            <person name="Li C."/>
            <person name="Lai Q."/>
            <person name="Du M."/>
            <person name="Shao Z."/>
            <person name="Xu P."/>
            <person name="Yang C."/>
        </authorList>
    </citation>
    <scope>NUCLEOTIDE SEQUENCE [LARGE SCALE GENOMIC DNA]</scope>
    <source>
        <strain evidence="4 5">5DNS001</strain>
    </source>
</reference>
<dbReference type="Gene3D" id="2.60.120.1440">
    <property type="match status" value="1"/>
</dbReference>
<feature type="transmembrane region" description="Helical" evidence="1">
    <location>
        <begin position="76"/>
        <end position="95"/>
    </location>
</feature>
<keyword evidence="1" id="KW-0472">Membrane</keyword>
<keyword evidence="1" id="KW-0812">Transmembrane</keyword>
<name>A0A3N0EBE8_SINP1</name>
<dbReference type="PIRSF" id="PIRSF018266">
    <property type="entry name" value="FecR"/>
    <property type="match status" value="1"/>
</dbReference>
<evidence type="ECO:0000313" key="4">
    <source>
        <dbReference type="EMBL" id="RNL85146.1"/>
    </source>
</evidence>
<protein>
    <submittedName>
        <fullName evidence="4">DUF4974 domain-containing protein</fullName>
    </submittedName>
</protein>
<proteinExistence type="predicted"/>
<gene>
    <name evidence="4" type="ORF">ED312_12740</name>
</gene>
<dbReference type="InterPro" id="IPR006860">
    <property type="entry name" value="FecR"/>
</dbReference>
<accession>A0A3N0EBE8</accession>
<dbReference type="Pfam" id="PF16344">
    <property type="entry name" value="FecR_C"/>
    <property type="match status" value="1"/>
</dbReference>
<feature type="domain" description="Protein FecR C-terminal" evidence="3">
    <location>
        <begin position="232"/>
        <end position="293"/>
    </location>
</feature>
<dbReference type="Pfam" id="PF04773">
    <property type="entry name" value="FecR"/>
    <property type="match status" value="1"/>
</dbReference>
<dbReference type="PANTHER" id="PTHR30273">
    <property type="entry name" value="PERIPLASMIC SIGNAL SENSOR AND SIGMA FACTOR ACTIVATOR FECR-RELATED"/>
    <property type="match status" value="1"/>
</dbReference>
<evidence type="ECO:0000259" key="2">
    <source>
        <dbReference type="Pfam" id="PF04773"/>
    </source>
</evidence>